<keyword evidence="1" id="KW-1133">Transmembrane helix</keyword>
<dbReference type="EMBL" id="KF900467">
    <property type="protein sequence ID" value="AIE96052.1"/>
    <property type="molecule type" value="Genomic_DNA"/>
</dbReference>
<evidence type="ECO:0008006" key="3">
    <source>
        <dbReference type="Google" id="ProtNLM"/>
    </source>
</evidence>
<keyword evidence="1" id="KW-0812">Transmembrane</keyword>
<organism evidence="2">
    <name type="scientific">uncultured marine group II/III euryarchaeote AD1000_71_F10</name>
    <dbReference type="NCBI Taxonomy" id="1457804"/>
    <lineage>
        <taxon>Archaea</taxon>
        <taxon>Methanobacteriati</taxon>
        <taxon>Methanobacteriota</taxon>
        <taxon>environmental samples</taxon>
    </lineage>
</organism>
<dbReference type="AlphaFoldDB" id="A0A075G2L9"/>
<reference evidence="2" key="1">
    <citation type="journal article" date="2014" name="Genome Biol. Evol.">
        <title>Pangenome evidence for extensive interdomain horizontal transfer affecting lineage core and shell genes in uncultured planktonic thaumarchaeota and euryarchaeota.</title>
        <authorList>
            <person name="Deschamps P."/>
            <person name="Zivanovic Y."/>
            <person name="Moreira D."/>
            <person name="Rodriguez-Valera F."/>
            <person name="Lopez-Garcia P."/>
        </authorList>
    </citation>
    <scope>NUCLEOTIDE SEQUENCE</scope>
</reference>
<evidence type="ECO:0000256" key="1">
    <source>
        <dbReference type="SAM" id="Phobius"/>
    </source>
</evidence>
<evidence type="ECO:0000313" key="2">
    <source>
        <dbReference type="EMBL" id="AIE96052.1"/>
    </source>
</evidence>
<accession>A0A075G2L9</accession>
<sequence length="193" mass="22106">MGLLERLRKDGSNEEEDARIAHDVLEKIEEGAKEIEERARRHISPTRVIFASIAAILLLATSLFVLTWLVPYDRVSVDVVYRQGGPGHVVLVELDNKGSRTIEDINLHIRFIDSNGIEVDRSIFNKESLPAHTSVAGDDLELLVNGTSVWENYTIEILLNYEYYGGDRSERWTHDVGEWTMEMFVDKSPYRFL</sequence>
<keyword evidence="1" id="KW-0472">Membrane</keyword>
<protein>
    <recommendedName>
        <fullName evidence="3">DUF1616 domain-containing protein</fullName>
    </recommendedName>
</protein>
<name>A0A075G2L9_9EURY</name>
<proteinExistence type="predicted"/>
<feature type="transmembrane region" description="Helical" evidence="1">
    <location>
        <begin position="48"/>
        <end position="70"/>
    </location>
</feature>